<organism evidence="2 3">
    <name type="scientific">Solibacillus kalamii</name>
    <dbReference type="NCBI Taxonomy" id="1748298"/>
    <lineage>
        <taxon>Bacteria</taxon>
        <taxon>Bacillati</taxon>
        <taxon>Bacillota</taxon>
        <taxon>Bacilli</taxon>
        <taxon>Bacillales</taxon>
        <taxon>Caryophanaceae</taxon>
        <taxon>Solibacillus</taxon>
    </lineage>
</organism>
<keyword evidence="2" id="KW-0723">Serine/threonine-protein kinase</keyword>
<keyword evidence="2" id="KW-0418">Kinase</keyword>
<dbReference type="Proteomes" id="UP000196594">
    <property type="component" value="Unassembled WGS sequence"/>
</dbReference>
<dbReference type="InterPro" id="IPR011009">
    <property type="entry name" value="Kinase-like_dom_sf"/>
</dbReference>
<evidence type="ECO:0000259" key="1">
    <source>
        <dbReference type="Pfam" id="PF01636"/>
    </source>
</evidence>
<sequence>MKYYENGFVAQKVKAIHRELENIQFPYHIPLVENEEPHILKQFWFEGKSAEYKRFEHQQLSLHAIEKLHETCEVIPWAETGILSTYRLEEKWKRRFERFIHHERELRRLLKSNYDILVNHASYALGLMAQITVPSEKQTILHGDVVHHNVMLRGEDVKLIDFDLASLGEASDEIILWLHRVLPHVQYEIQPLVNDHHYLHKAQEKLHYLFFPNEILRECLFYLKLSDRQKLSCYPFIQSIVYDWMKNYDSFARQIDTLQN</sequence>
<comment type="caution">
    <text evidence="2">The sequence shown here is derived from an EMBL/GenBank/DDBJ whole genome shotgun (WGS) entry which is preliminary data.</text>
</comment>
<dbReference type="InterPro" id="IPR002575">
    <property type="entry name" value="Aminoglycoside_PTrfase"/>
</dbReference>
<keyword evidence="2" id="KW-0808">Transferase</keyword>
<dbReference type="SUPFAM" id="SSF56112">
    <property type="entry name" value="Protein kinase-like (PK-like)"/>
    <property type="match status" value="1"/>
</dbReference>
<dbReference type="Gene3D" id="3.90.1200.10">
    <property type="match status" value="1"/>
</dbReference>
<protein>
    <submittedName>
        <fullName evidence="2">Serine/threonine protein kinase</fullName>
    </submittedName>
</protein>
<feature type="domain" description="Aminoglycoside phosphotransferase" evidence="1">
    <location>
        <begin position="61"/>
        <end position="170"/>
    </location>
</feature>
<dbReference type="EMBL" id="NHNT01000002">
    <property type="protein sequence ID" value="OUZ39831.1"/>
    <property type="molecule type" value="Genomic_DNA"/>
</dbReference>
<accession>A0ABX3ZJB4</accession>
<gene>
    <name evidence="2" type="ORF">CBM15_04805</name>
</gene>
<evidence type="ECO:0000313" key="2">
    <source>
        <dbReference type="EMBL" id="OUZ39831.1"/>
    </source>
</evidence>
<dbReference type="GO" id="GO:0004674">
    <property type="term" value="F:protein serine/threonine kinase activity"/>
    <property type="evidence" value="ECO:0007669"/>
    <property type="project" value="UniProtKB-KW"/>
</dbReference>
<dbReference type="RefSeq" id="WP_087615945.1">
    <property type="nucleotide sequence ID" value="NZ_JAFBEY010000001.1"/>
</dbReference>
<proteinExistence type="predicted"/>
<name>A0ABX3ZJB4_9BACL</name>
<keyword evidence="3" id="KW-1185">Reference proteome</keyword>
<dbReference type="Pfam" id="PF01636">
    <property type="entry name" value="APH"/>
    <property type="match status" value="1"/>
</dbReference>
<evidence type="ECO:0000313" key="3">
    <source>
        <dbReference type="Proteomes" id="UP000196594"/>
    </source>
</evidence>
<reference evidence="2 3" key="1">
    <citation type="journal article" date="2017" name="Int. J. Syst. Evol. Microbiol.">
        <title>Solibacillus kalamii sp. nov., isolated from a high-efficiency particulate arrestance filter system used in the International Space Station.</title>
        <authorList>
            <person name="Checinska Sielaff A."/>
            <person name="Kumar R.M."/>
            <person name="Pal D."/>
            <person name="Mayilraj S."/>
            <person name="Venkateswaran K."/>
        </authorList>
    </citation>
    <scope>NUCLEOTIDE SEQUENCE [LARGE SCALE GENOMIC DNA]</scope>
    <source>
        <strain evidence="2 3">ISSFR-015</strain>
    </source>
</reference>